<comment type="pathway">
    <text evidence="9">Cofactor biosynthesis; ubiquinone biosynthesis.</text>
</comment>
<sequence>MASLSLTHASRRLLTPSLSFSQLRTRIIKNLAFDSQFMSRSFSRKNSVLLSSNFRTRIACMLRTASPGGKDDQKPSGETEKVGGVSSWIDYLPREIQSYAKLARVEKAIGTWLLIWPFAWSATLAAPTGSLPDFKTLALFASSAPLLRGAACTINDILDRDIDRMVERTKLRPIASGAVTPFQGLCFFAFQLILSHGILLQLINYSPIYEASLIFLMSTYPLMKRFTYWASAYLGLTINWGTLFGSYAIKASLIPSILLPLYMSGIFWTLVYDTIYAHQDKEDDNKVGVKSTALKFGDSSKEWITAFAIACISSLALSGYNAEIGWPYYVFLAAASGQLAWQVGTANLSSPADCSRKFVSNKWFGALTFGGVSLGRVFP</sequence>
<organism evidence="10 11">
    <name type="scientific">Theobroma cacao</name>
    <name type="common">Cacao</name>
    <name type="synonym">Cocoa</name>
    <dbReference type="NCBI Taxonomy" id="3641"/>
    <lineage>
        <taxon>Eukaryota</taxon>
        <taxon>Viridiplantae</taxon>
        <taxon>Streptophyta</taxon>
        <taxon>Embryophyta</taxon>
        <taxon>Tracheophyta</taxon>
        <taxon>Spermatophyta</taxon>
        <taxon>Magnoliopsida</taxon>
        <taxon>eudicotyledons</taxon>
        <taxon>Gunneridae</taxon>
        <taxon>Pentapetalae</taxon>
        <taxon>rosids</taxon>
        <taxon>malvids</taxon>
        <taxon>Malvales</taxon>
        <taxon>Malvaceae</taxon>
        <taxon>Byttnerioideae</taxon>
        <taxon>Theobroma</taxon>
    </lineage>
</organism>
<keyword evidence="9" id="KW-0831">Ubiquinone biosynthesis</keyword>
<dbReference type="PROSITE" id="PS00943">
    <property type="entry name" value="UBIA"/>
    <property type="match status" value="1"/>
</dbReference>
<dbReference type="Gramene" id="Tc02v2_t018010.1">
    <property type="protein sequence ID" value="Tc02v2_p018010.1"/>
    <property type="gene ID" value="Tc02v2_g018010"/>
</dbReference>
<keyword evidence="9" id="KW-0999">Mitochondrion inner membrane</keyword>
<evidence type="ECO:0000256" key="3">
    <source>
        <dbReference type="ARBA" id="ARBA00005179"/>
    </source>
</evidence>
<evidence type="ECO:0000256" key="6">
    <source>
        <dbReference type="ARBA" id="ARBA00022692"/>
    </source>
</evidence>
<evidence type="ECO:0000256" key="5">
    <source>
        <dbReference type="ARBA" id="ARBA00022679"/>
    </source>
</evidence>
<dbReference type="FunFam" id="1.10.357.140:FF:000008">
    <property type="entry name" value="4-hydroxybenzoate octaprenyltransferase"/>
    <property type="match status" value="1"/>
</dbReference>
<dbReference type="GO" id="GO:0006744">
    <property type="term" value="P:ubiquinone biosynthetic process"/>
    <property type="evidence" value="ECO:0007669"/>
    <property type="project" value="UniProtKB-UniRule"/>
</dbReference>
<keyword evidence="5 9" id="KW-0808">Transferase</keyword>
<dbReference type="KEGG" id="tcc:108660772"/>
<dbReference type="InterPro" id="IPR006370">
    <property type="entry name" value="HB_polyprenyltransferase-like"/>
</dbReference>
<evidence type="ECO:0000313" key="10">
    <source>
        <dbReference type="Proteomes" id="UP000694886"/>
    </source>
</evidence>
<dbReference type="PANTHER" id="PTHR11048">
    <property type="entry name" value="PRENYLTRANSFERASES"/>
    <property type="match status" value="1"/>
</dbReference>
<keyword evidence="9" id="KW-0496">Mitochondrion</keyword>
<dbReference type="GO" id="GO:0008299">
    <property type="term" value="P:isoprenoid biosynthetic process"/>
    <property type="evidence" value="ECO:0007669"/>
    <property type="project" value="UniProtKB-UniRule"/>
</dbReference>
<dbReference type="EC" id="2.5.1.39" evidence="9"/>
<dbReference type="InterPro" id="IPR039653">
    <property type="entry name" value="Prenyltransferase"/>
</dbReference>
<name>A0AB32VV47_THECC</name>
<dbReference type="FunFam" id="1.20.120.1780:FF:000001">
    <property type="entry name" value="4-hydroxybenzoate octaprenyltransferase"/>
    <property type="match status" value="1"/>
</dbReference>
<evidence type="ECO:0000256" key="2">
    <source>
        <dbReference type="ARBA" id="ARBA00004141"/>
    </source>
</evidence>
<gene>
    <name evidence="11" type="primary">LOC108660772</name>
</gene>
<feature type="transmembrane region" description="Helical" evidence="9">
    <location>
        <begin position="226"/>
        <end position="247"/>
    </location>
</feature>
<dbReference type="InterPro" id="IPR030470">
    <property type="entry name" value="UbiA_prenylTrfase_CS"/>
</dbReference>
<dbReference type="GO" id="GO:0005743">
    <property type="term" value="C:mitochondrial inner membrane"/>
    <property type="evidence" value="ECO:0007669"/>
    <property type="project" value="UniProtKB-SubCell"/>
</dbReference>
<evidence type="ECO:0000256" key="1">
    <source>
        <dbReference type="ARBA" id="ARBA00001946"/>
    </source>
</evidence>
<feature type="transmembrane region" description="Helical" evidence="9">
    <location>
        <begin position="182"/>
        <end position="205"/>
    </location>
</feature>
<comment type="similarity">
    <text evidence="4 9">Belongs to the UbiA prenyltransferase family.</text>
</comment>
<dbReference type="HAMAP" id="MF_01635">
    <property type="entry name" value="UbiA"/>
    <property type="match status" value="1"/>
</dbReference>
<dbReference type="GO" id="GO:0008412">
    <property type="term" value="F:4-hydroxybenzoate polyprenyltransferase activity"/>
    <property type="evidence" value="ECO:0007669"/>
    <property type="project" value="UniProtKB-EC"/>
</dbReference>
<evidence type="ECO:0000256" key="4">
    <source>
        <dbReference type="ARBA" id="ARBA00005985"/>
    </source>
</evidence>
<dbReference type="NCBIfam" id="TIGR01474">
    <property type="entry name" value="ubiA_proteo"/>
    <property type="match status" value="1"/>
</dbReference>
<dbReference type="PANTHER" id="PTHR11048:SF40">
    <property type="entry name" value="4-HYDROXYBENZOATE POLYPRENYLTRANSFERASE, MITOCHONDRIAL-LIKE ISOFORM X1"/>
    <property type="match status" value="1"/>
</dbReference>
<comment type="function">
    <text evidence="9">Catalyzes the prenylation of para-hydroxybenzoate (PHB) with an all-trans polyprenyl group. Mediates the second step in the final reaction sequence of coenzyme Q (CoQ) biosynthesis, which is the condensation of the polyisoprenoid side chain with PHB, generating the first membrane-bound Q intermediate.</text>
</comment>
<comment type="catalytic activity">
    <reaction evidence="9">
        <text>an all-trans-polyprenyl diphosphate + 4-hydroxybenzoate = a 4-hydroxy-3-(all-trans-polyprenyl)benzoate + diphosphate</text>
        <dbReference type="Rhea" id="RHEA:44504"/>
        <dbReference type="Rhea" id="RHEA-COMP:9514"/>
        <dbReference type="Rhea" id="RHEA-COMP:9564"/>
        <dbReference type="ChEBI" id="CHEBI:17879"/>
        <dbReference type="ChEBI" id="CHEBI:33019"/>
        <dbReference type="ChEBI" id="CHEBI:58914"/>
        <dbReference type="ChEBI" id="CHEBI:78396"/>
        <dbReference type="EC" id="2.5.1.39"/>
    </reaction>
</comment>
<feature type="transmembrane region" description="Helical" evidence="9">
    <location>
        <begin position="253"/>
        <end position="272"/>
    </location>
</feature>
<evidence type="ECO:0000256" key="7">
    <source>
        <dbReference type="ARBA" id="ARBA00022989"/>
    </source>
</evidence>
<reference evidence="10" key="1">
    <citation type="journal article" date="1997" name="Nucleic Acids Res.">
        <title>tRNAscan-SE: a program for improved detection of transfer RNA genes in genomic sequence.</title>
        <authorList>
            <person name="Lowe T.M."/>
            <person name="Eddy S.R."/>
        </authorList>
    </citation>
    <scope>NUCLEOTIDE SEQUENCE [LARGE SCALE GENOMIC DNA]</scope>
    <source>
        <strain evidence="10">r\B97-61/B2</strain>
    </source>
</reference>
<evidence type="ECO:0000256" key="8">
    <source>
        <dbReference type="ARBA" id="ARBA00023136"/>
    </source>
</evidence>
<keyword evidence="9" id="KW-0414">Isoprene biosynthesis</keyword>
<keyword evidence="8 9" id="KW-0472">Membrane</keyword>
<dbReference type="Proteomes" id="UP000694886">
    <property type="component" value="Chromosome 2"/>
</dbReference>
<comment type="cofactor">
    <cofactor evidence="1 9">
        <name>Mg(2+)</name>
        <dbReference type="ChEBI" id="CHEBI:18420"/>
    </cofactor>
</comment>
<comment type="subcellular location">
    <subcellularLocation>
        <location evidence="2">Membrane</location>
        <topology evidence="2">Multi-pass membrane protein</topology>
    </subcellularLocation>
    <subcellularLocation>
        <location evidence="9">Mitochondrion inner membrane</location>
        <topology evidence="9">Multi-pass membrane protein</topology>
        <orientation evidence="9">Matrix side</orientation>
    </subcellularLocation>
</comment>
<keyword evidence="7 9" id="KW-1133">Transmembrane helix</keyword>
<dbReference type="Gene3D" id="1.20.120.1780">
    <property type="entry name" value="UbiA prenyltransferase"/>
    <property type="match status" value="1"/>
</dbReference>
<proteinExistence type="inferred from homology"/>
<protein>
    <recommendedName>
        <fullName evidence="9">4-hydroxybenzoate polyprenyltransferase, mitochondrial</fullName>
        <shortName evidence="9">4-HB polyprenyltransferase</shortName>
        <ecNumber evidence="9">2.5.1.39</ecNumber>
    </recommendedName>
    <alternativeName>
        <fullName evidence="9">Para-hydroxybenzoate--polyprenyltransferase</fullName>
        <shortName evidence="9">PHB:PPT</shortName>
        <shortName evidence="9">PHB:polyprenyltransferase</shortName>
    </alternativeName>
</protein>
<dbReference type="AlphaFoldDB" id="A0AB32VV47"/>
<accession>A0AB32VV47</accession>
<reference evidence="11" key="2">
    <citation type="submission" date="2025-08" db="UniProtKB">
        <authorList>
            <consortium name="RefSeq"/>
        </authorList>
    </citation>
    <scope>IDENTIFICATION</scope>
</reference>
<dbReference type="Pfam" id="PF01040">
    <property type="entry name" value="UbiA"/>
    <property type="match status" value="1"/>
</dbReference>
<evidence type="ECO:0000256" key="9">
    <source>
        <dbReference type="HAMAP-Rule" id="MF_03189"/>
    </source>
</evidence>
<evidence type="ECO:0000313" key="11">
    <source>
        <dbReference type="RefSeq" id="XP_017970628.1"/>
    </source>
</evidence>
<comment type="pathway">
    <text evidence="3">Secondary metabolite biosynthesis.</text>
</comment>
<dbReference type="InterPro" id="IPR000537">
    <property type="entry name" value="UbiA_prenyltransferase"/>
</dbReference>
<dbReference type="CDD" id="cd13959">
    <property type="entry name" value="PT_UbiA_COQ2"/>
    <property type="match status" value="1"/>
</dbReference>
<dbReference type="GeneID" id="108660772"/>
<keyword evidence="6 9" id="KW-0812">Transmembrane</keyword>
<dbReference type="RefSeq" id="XP_017970628.1">
    <property type="nucleotide sequence ID" value="XM_018115139.1"/>
</dbReference>